<feature type="domain" description="Serine-threonine/tyrosine-protein kinase catalytic" evidence="11">
    <location>
        <begin position="48"/>
        <end position="156"/>
    </location>
</feature>
<evidence type="ECO:0000256" key="6">
    <source>
        <dbReference type="ARBA" id="ARBA00022741"/>
    </source>
</evidence>
<evidence type="ECO:0000313" key="13">
    <source>
        <dbReference type="EMBL" id="PWZ45041.1"/>
    </source>
</evidence>
<dbReference type="PANTHER" id="PTHR45863">
    <property type="entry name" value="SERINE/THREONINE-PROTEIN KINASE BSK5"/>
    <property type="match status" value="1"/>
</dbReference>
<dbReference type="Gene3D" id="1.10.510.10">
    <property type="entry name" value="Transferase(Phosphotransferase) domain 1"/>
    <property type="match status" value="1"/>
</dbReference>
<name>A0A3L6G907_MAIZE</name>
<keyword evidence="4" id="KW-0808">Transferase</keyword>
<evidence type="ECO:0000256" key="7">
    <source>
        <dbReference type="ARBA" id="ARBA00022777"/>
    </source>
</evidence>
<comment type="caution">
    <text evidence="13">The sequence shown here is derived from an EMBL/GenBank/DDBJ whole genome shotgun (WGS) entry which is preliminary data.</text>
</comment>
<dbReference type="Proteomes" id="UP000251960">
    <property type="component" value="Chromosome 10"/>
</dbReference>
<dbReference type="GO" id="GO:0009742">
    <property type="term" value="P:brassinosteroid mediated signaling pathway"/>
    <property type="evidence" value="ECO:0007669"/>
    <property type="project" value="InterPro"/>
</dbReference>
<evidence type="ECO:0000256" key="3">
    <source>
        <dbReference type="ARBA" id="ARBA00022527"/>
    </source>
</evidence>
<evidence type="ECO:0000256" key="5">
    <source>
        <dbReference type="ARBA" id="ARBA00022707"/>
    </source>
</evidence>
<organism evidence="13">
    <name type="scientific">Zea mays</name>
    <name type="common">Maize</name>
    <dbReference type="NCBI Taxonomy" id="4577"/>
    <lineage>
        <taxon>Eukaryota</taxon>
        <taxon>Viridiplantae</taxon>
        <taxon>Streptophyta</taxon>
        <taxon>Embryophyta</taxon>
        <taxon>Tracheophyta</taxon>
        <taxon>Spermatophyta</taxon>
        <taxon>Magnoliopsida</taxon>
        <taxon>Liliopsida</taxon>
        <taxon>Poales</taxon>
        <taxon>Poaceae</taxon>
        <taxon>PACMAD clade</taxon>
        <taxon>Panicoideae</taxon>
        <taxon>Andropogonodae</taxon>
        <taxon>Andropogoneae</taxon>
        <taxon>Tripsacinae</taxon>
        <taxon>Zea</taxon>
    </lineage>
</organism>
<dbReference type="SUPFAM" id="SSF48452">
    <property type="entry name" value="TPR-like"/>
    <property type="match status" value="1"/>
</dbReference>
<dbReference type="GO" id="GO:0005886">
    <property type="term" value="C:plasma membrane"/>
    <property type="evidence" value="ECO:0007669"/>
    <property type="project" value="UniProtKB-SubCell"/>
</dbReference>
<dbReference type="EMBL" id="NCVQ01000002">
    <property type="protein sequence ID" value="PWZ45041.1"/>
    <property type="molecule type" value="Genomic_DNA"/>
</dbReference>
<dbReference type="InterPro" id="IPR011009">
    <property type="entry name" value="Kinase-like_dom_sf"/>
</dbReference>
<keyword evidence="5" id="KW-0519">Myristate</keyword>
<dbReference type="InterPro" id="IPR001245">
    <property type="entry name" value="Ser-Thr/Tyr_kinase_cat_dom"/>
</dbReference>
<dbReference type="FunFam" id="1.25.40.10:FF:000016">
    <property type="entry name" value="probable serine/threonine-protein kinase At4g35230"/>
    <property type="match status" value="1"/>
</dbReference>
<evidence type="ECO:0000256" key="8">
    <source>
        <dbReference type="ARBA" id="ARBA00022840"/>
    </source>
</evidence>
<dbReference type="AlphaFoldDB" id="A0A3L6G907"/>
<dbReference type="Gene3D" id="1.25.40.10">
    <property type="entry name" value="Tetratricopeptide repeat domain"/>
    <property type="match status" value="1"/>
</dbReference>
<keyword evidence="9" id="KW-0472">Membrane</keyword>
<dbReference type="InterPro" id="IPR058209">
    <property type="entry name" value="TPR_BSK1_C"/>
</dbReference>
<evidence type="ECO:0000256" key="9">
    <source>
        <dbReference type="ARBA" id="ARBA00023136"/>
    </source>
</evidence>
<protein>
    <submittedName>
        <fullName evidence="13">Putative serine/threonine-protein kinase</fullName>
    </submittedName>
</protein>
<evidence type="ECO:0000259" key="12">
    <source>
        <dbReference type="Pfam" id="PF25575"/>
    </source>
</evidence>
<dbReference type="Pfam" id="PF25575">
    <property type="entry name" value="TPR_BSK1_C"/>
    <property type="match status" value="1"/>
</dbReference>
<gene>
    <name evidence="13" type="ORF">Zm00014a_017266</name>
</gene>
<dbReference type="GO" id="GO:0004674">
    <property type="term" value="F:protein serine/threonine kinase activity"/>
    <property type="evidence" value="ECO:0007669"/>
    <property type="project" value="UniProtKB-KW"/>
</dbReference>
<keyword evidence="8" id="KW-0067">ATP-binding</keyword>
<reference evidence="13" key="1">
    <citation type="journal article" date="2018" name="Nat. Genet.">
        <title>Extensive intraspecific gene order and gene structural variations between Mo17 and other maize genomes.</title>
        <authorList>
            <person name="Sun S."/>
            <person name="Zhou Y."/>
            <person name="Chen J."/>
            <person name="Shi J."/>
            <person name="Zhao H."/>
            <person name="Zhao H."/>
            <person name="Song W."/>
            <person name="Zhang M."/>
            <person name="Cui Y."/>
            <person name="Dong X."/>
            <person name="Liu H."/>
            <person name="Ma X."/>
            <person name="Jiao Y."/>
            <person name="Wang B."/>
            <person name="Wei X."/>
            <person name="Stein J.C."/>
            <person name="Glaubitz J.C."/>
            <person name="Lu F."/>
            <person name="Yu G."/>
            <person name="Liang C."/>
            <person name="Fengler K."/>
            <person name="Li B."/>
            <person name="Rafalski A."/>
            <person name="Schnable P.S."/>
            <person name="Ware D.H."/>
            <person name="Buckler E.S."/>
            <person name="Lai J."/>
        </authorList>
    </citation>
    <scope>NUCLEOTIDE SEQUENCE [LARGE SCALE GENOMIC DNA]</scope>
    <source>
        <tissue evidence="13">Seedling</tissue>
    </source>
</reference>
<evidence type="ECO:0000256" key="4">
    <source>
        <dbReference type="ARBA" id="ARBA00022679"/>
    </source>
</evidence>
<comment type="subcellular location">
    <subcellularLocation>
        <location evidence="1">Cell membrane</location>
        <topology evidence="1">Lipid-anchor</topology>
    </subcellularLocation>
</comment>
<sequence>MGPRHLERFKCIFHFTQLTLKYLIHCFECPMRLIVQLPPHYSVHFSGESQSMKWTMRLRVVLCLAEALEYCTNRGRALYHDLNAYRALFDDDCNPRLSCFGLMKNSRDGKSYSTNLAFTPPEYMRTGRITPESVIHSFGTLLIDVLSGKHIPPSHTPSYVLMGVPRGGASSIQPLHLSPLAEACSRKDLTAIHEILEKTGYKDDEGTANELSFQMWTNQMQDTLNSKKKGDNAFRQKDFTTAIDCYSQFIEVGTMVSPTIYARRCLSYLMNDMPQEALNDAVHALVISPTWSTAFYLQAAALLSQGMENEAQEALRDGYSLEQSSSGGH</sequence>
<dbReference type="InterPro" id="IPR011990">
    <property type="entry name" value="TPR-like_helical_dom_sf"/>
</dbReference>
<accession>A0A3L6G907</accession>
<keyword evidence="10" id="KW-0449">Lipoprotein</keyword>
<dbReference type="GO" id="GO:0005524">
    <property type="term" value="F:ATP binding"/>
    <property type="evidence" value="ECO:0007669"/>
    <property type="project" value="UniProtKB-KW"/>
</dbReference>
<evidence type="ECO:0000256" key="2">
    <source>
        <dbReference type="ARBA" id="ARBA00022475"/>
    </source>
</evidence>
<evidence type="ECO:0000256" key="1">
    <source>
        <dbReference type="ARBA" id="ARBA00004193"/>
    </source>
</evidence>
<keyword evidence="6" id="KW-0547">Nucleotide-binding</keyword>
<dbReference type="Pfam" id="PF07714">
    <property type="entry name" value="PK_Tyr_Ser-Thr"/>
    <property type="match status" value="1"/>
</dbReference>
<evidence type="ECO:0000256" key="10">
    <source>
        <dbReference type="ARBA" id="ARBA00023288"/>
    </source>
</evidence>
<dbReference type="PANTHER" id="PTHR45863:SF47">
    <property type="entry name" value="SERINE_THREONINE-PROTEIN KINASE BSK3"/>
    <property type="match status" value="1"/>
</dbReference>
<dbReference type="InterPro" id="IPR045845">
    <property type="entry name" value="BSK"/>
</dbReference>
<evidence type="ECO:0000259" key="11">
    <source>
        <dbReference type="Pfam" id="PF07714"/>
    </source>
</evidence>
<keyword evidence="7 13" id="KW-0418">Kinase</keyword>
<keyword evidence="2" id="KW-1003">Cell membrane</keyword>
<keyword evidence="3" id="KW-0723">Serine/threonine-protein kinase</keyword>
<dbReference type="SUPFAM" id="SSF56112">
    <property type="entry name" value="Protein kinase-like (PK-like)"/>
    <property type="match status" value="1"/>
</dbReference>
<feature type="domain" description="Serine/threonine-protein kinase BSK1-like TPR repeats" evidence="12">
    <location>
        <begin position="182"/>
        <end position="299"/>
    </location>
</feature>
<proteinExistence type="predicted"/>